<dbReference type="Pfam" id="PF13419">
    <property type="entry name" value="HAD_2"/>
    <property type="match status" value="1"/>
</dbReference>
<dbReference type="AlphaFoldDB" id="A0A5C6S762"/>
<evidence type="ECO:0000313" key="2">
    <source>
        <dbReference type="Proteomes" id="UP000321562"/>
    </source>
</evidence>
<dbReference type="SFLD" id="SFLDS00003">
    <property type="entry name" value="Haloacid_Dehalogenase"/>
    <property type="match status" value="1"/>
</dbReference>
<reference evidence="1 2" key="1">
    <citation type="submission" date="2019-08" db="EMBL/GenBank/DDBJ databases">
        <authorList>
            <person name="Ye J."/>
        </authorList>
    </citation>
    <scope>NUCLEOTIDE SEQUENCE [LARGE SCALE GENOMIC DNA]</scope>
    <source>
        <strain evidence="1 2">TK008</strain>
    </source>
</reference>
<dbReference type="InterPro" id="IPR050155">
    <property type="entry name" value="HAD-like_hydrolase_sf"/>
</dbReference>
<dbReference type="NCBIfam" id="TIGR01509">
    <property type="entry name" value="HAD-SF-IA-v3"/>
    <property type="match status" value="1"/>
</dbReference>
<dbReference type="InterPro" id="IPR041492">
    <property type="entry name" value="HAD_2"/>
</dbReference>
<dbReference type="InterPro" id="IPR023214">
    <property type="entry name" value="HAD_sf"/>
</dbReference>
<keyword evidence="2" id="KW-1185">Reference proteome</keyword>
<dbReference type="Gene3D" id="1.10.150.240">
    <property type="entry name" value="Putative phosphatase, domain 2"/>
    <property type="match status" value="1"/>
</dbReference>
<dbReference type="Gene3D" id="3.40.50.1000">
    <property type="entry name" value="HAD superfamily/HAD-like"/>
    <property type="match status" value="1"/>
</dbReference>
<comment type="caution">
    <text evidence="1">The sequence shown here is derived from an EMBL/GenBank/DDBJ whole genome shotgun (WGS) entry which is preliminary data.</text>
</comment>
<proteinExistence type="predicted"/>
<dbReference type="SFLD" id="SFLDG01129">
    <property type="entry name" value="C1.5:_HAD__Beta-PGM__Phosphata"/>
    <property type="match status" value="1"/>
</dbReference>
<dbReference type="GO" id="GO:0005829">
    <property type="term" value="C:cytosol"/>
    <property type="evidence" value="ECO:0007669"/>
    <property type="project" value="TreeGrafter"/>
</dbReference>
<protein>
    <submittedName>
        <fullName evidence="1">HAD-IA family hydrolase</fullName>
    </submittedName>
</protein>
<dbReference type="NCBIfam" id="TIGR01549">
    <property type="entry name" value="HAD-SF-IA-v1"/>
    <property type="match status" value="1"/>
</dbReference>
<dbReference type="GO" id="GO:0006281">
    <property type="term" value="P:DNA repair"/>
    <property type="evidence" value="ECO:0007669"/>
    <property type="project" value="TreeGrafter"/>
</dbReference>
<dbReference type="InterPro" id="IPR023198">
    <property type="entry name" value="PGP-like_dom2"/>
</dbReference>
<keyword evidence="1" id="KW-0378">Hydrolase</keyword>
<dbReference type="Proteomes" id="UP000321562">
    <property type="component" value="Unassembled WGS sequence"/>
</dbReference>
<dbReference type="InterPro" id="IPR006439">
    <property type="entry name" value="HAD-SF_hydro_IA"/>
</dbReference>
<dbReference type="PANTHER" id="PTHR43434">
    <property type="entry name" value="PHOSPHOGLYCOLATE PHOSPHATASE"/>
    <property type="match status" value="1"/>
</dbReference>
<dbReference type="PANTHER" id="PTHR43434:SF24">
    <property type="entry name" value="HYDROLASE-RELATED"/>
    <property type="match status" value="1"/>
</dbReference>
<dbReference type="GO" id="GO:0008967">
    <property type="term" value="F:phosphoglycolate phosphatase activity"/>
    <property type="evidence" value="ECO:0007669"/>
    <property type="project" value="TreeGrafter"/>
</dbReference>
<dbReference type="OrthoDB" id="9793014at2"/>
<dbReference type="SFLD" id="SFLDG01135">
    <property type="entry name" value="C1.5.6:_HAD__Beta-PGM__Phospha"/>
    <property type="match status" value="1"/>
</dbReference>
<evidence type="ECO:0000313" key="1">
    <source>
        <dbReference type="EMBL" id="TXB70341.1"/>
    </source>
</evidence>
<dbReference type="InterPro" id="IPR036412">
    <property type="entry name" value="HAD-like_sf"/>
</dbReference>
<accession>A0A5C6S762</accession>
<gene>
    <name evidence="1" type="ORF">FQV27_00175</name>
</gene>
<dbReference type="RefSeq" id="WP_147095565.1">
    <property type="nucleotide sequence ID" value="NZ_JBHUFH010000002.1"/>
</dbReference>
<organism evidence="1 2">
    <name type="scientific">Paracoccus aurantiacus</name>
    <dbReference type="NCBI Taxonomy" id="2599412"/>
    <lineage>
        <taxon>Bacteria</taxon>
        <taxon>Pseudomonadati</taxon>
        <taxon>Pseudomonadota</taxon>
        <taxon>Alphaproteobacteria</taxon>
        <taxon>Rhodobacterales</taxon>
        <taxon>Paracoccaceae</taxon>
        <taxon>Paracoccus</taxon>
    </lineage>
</organism>
<dbReference type="EMBL" id="VOPL01000001">
    <property type="protein sequence ID" value="TXB70341.1"/>
    <property type="molecule type" value="Genomic_DNA"/>
</dbReference>
<sequence>MKLVVFDVDGTLIDSQALIVGAMGAAFEGEGLAPLERDHVLSIVGLSLDVAVERLLPDAPSHQRDAIVDGYRQAFVTRRISSEAPLYPGARECLDALAARDDLLLGIATGKSRRGLDAMLKHHGLREYFVSLETADGQPSKPHPAMLLAACAGAGVDPARSLMIGDTTFDMQMANAAGVMRIGVAWGYHHPDELSVGGVPVAGDFAELQRMIEGWAA</sequence>
<dbReference type="SUPFAM" id="SSF56784">
    <property type="entry name" value="HAD-like"/>
    <property type="match status" value="1"/>
</dbReference>
<name>A0A5C6S762_9RHOB</name>